<evidence type="ECO:0000313" key="2">
    <source>
        <dbReference type="EMBL" id="RDX86488.1"/>
    </source>
</evidence>
<evidence type="ECO:0000313" key="3">
    <source>
        <dbReference type="Proteomes" id="UP000257109"/>
    </source>
</evidence>
<dbReference type="AlphaFoldDB" id="A0A371G7E4"/>
<keyword evidence="3" id="KW-1185">Reference proteome</keyword>
<dbReference type="Gene3D" id="3.30.420.10">
    <property type="entry name" value="Ribonuclease H-like superfamily/Ribonuclease H"/>
    <property type="match status" value="1"/>
</dbReference>
<dbReference type="PANTHER" id="PTHR48475">
    <property type="entry name" value="RIBONUCLEASE H"/>
    <property type="match status" value="1"/>
</dbReference>
<dbReference type="GO" id="GO:0003676">
    <property type="term" value="F:nucleic acid binding"/>
    <property type="evidence" value="ECO:0007669"/>
    <property type="project" value="InterPro"/>
</dbReference>
<accession>A0A371G7E4</accession>
<dbReference type="PANTHER" id="PTHR48475:SF1">
    <property type="entry name" value="RNASE H TYPE-1 DOMAIN-CONTAINING PROTEIN"/>
    <property type="match status" value="1"/>
</dbReference>
<dbReference type="OrthoDB" id="101614at2759"/>
<comment type="caution">
    <text evidence="2">The sequence shown here is derived from an EMBL/GenBank/DDBJ whole genome shotgun (WGS) entry which is preliminary data.</text>
</comment>
<proteinExistence type="predicted"/>
<dbReference type="Gene3D" id="3.30.70.270">
    <property type="match status" value="1"/>
</dbReference>
<dbReference type="InterPro" id="IPR043128">
    <property type="entry name" value="Rev_trsase/Diguanyl_cyclase"/>
</dbReference>
<gene>
    <name evidence="2" type="primary">pol</name>
    <name evidence="2" type="ORF">CR513_32164</name>
</gene>
<dbReference type="Pfam" id="PF17919">
    <property type="entry name" value="RT_RNaseH_2"/>
    <property type="match status" value="1"/>
</dbReference>
<feature type="non-terminal residue" evidence="2">
    <location>
        <position position="1"/>
    </location>
</feature>
<reference evidence="2" key="1">
    <citation type="submission" date="2018-05" db="EMBL/GenBank/DDBJ databases">
        <title>Draft genome of Mucuna pruriens seed.</title>
        <authorList>
            <person name="Nnadi N.E."/>
            <person name="Vos R."/>
            <person name="Hasami M.H."/>
            <person name="Devisetty U.K."/>
            <person name="Aguiy J.C."/>
        </authorList>
    </citation>
    <scope>NUCLEOTIDE SEQUENCE [LARGE SCALE GENOMIC DNA]</scope>
    <source>
        <strain evidence="2">JCA_2017</strain>
    </source>
</reference>
<dbReference type="Proteomes" id="UP000257109">
    <property type="component" value="Unassembled WGS sequence"/>
</dbReference>
<name>A0A371G7E4_MUCPR</name>
<evidence type="ECO:0000259" key="1">
    <source>
        <dbReference type="Pfam" id="PF17919"/>
    </source>
</evidence>
<dbReference type="EMBL" id="QJKJ01006508">
    <property type="protein sequence ID" value="RDX86488.1"/>
    <property type="molecule type" value="Genomic_DNA"/>
</dbReference>
<feature type="domain" description="Reverse transcriptase/retrotransposon-derived protein RNase H-like" evidence="1">
    <location>
        <begin position="107"/>
        <end position="198"/>
    </location>
</feature>
<protein>
    <submittedName>
        <fullName evidence="2">Retrovirus-related Pol polyprotein from transposon opus</fullName>
    </submittedName>
</protein>
<dbReference type="InterPro" id="IPR041577">
    <property type="entry name" value="RT_RNaseH_2"/>
</dbReference>
<sequence>MVAKSAQDEQHCEVLTRIFDVLRKHKLKLNLEKCSFGVQARKFLGYLLTIRGIKANPNKCEVIINMWSPRSVKEAKSLHYYNFCPDRLRRLSRSSNPLEGVEDFNRQRPFQELKAMLESSLILSRLREGMPIIVYLSISNEAISTALIQEDKKNQHLIYFISRVLQGAETMYQRLEKVAIGLVVTAQKLGPYFQSNQIERDVKAQILEDFIAELTPNQRGQMTFQGIDVKASGVGIVLEGLDGVLIEQSLLLEFKASNNQAENETLLAEMRLVEEIGAQVRTTKSDFQLVTDQMNGESQARDP</sequence>
<dbReference type="InterPro" id="IPR043502">
    <property type="entry name" value="DNA/RNA_pol_sf"/>
</dbReference>
<organism evidence="2 3">
    <name type="scientific">Mucuna pruriens</name>
    <name type="common">Velvet bean</name>
    <name type="synonym">Dolichos pruriens</name>
    <dbReference type="NCBI Taxonomy" id="157652"/>
    <lineage>
        <taxon>Eukaryota</taxon>
        <taxon>Viridiplantae</taxon>
        <taxon>Streptophyta</taxon>
        <taxon>Embryophyta</taxon>
        <taxon>Tracheophyta</taxon>
        <taxon>Spermatophyta</taxon>
        <taxon>Magnoliopsida</taxon>
        <taxon>eudicotyledons</taxon>
        <taxon>Gunneridae</taxon>
        <taxon>Pentapetalae</taxon>
        <taxon>rosids</taxon>
        <taxon>fabids</taxon>
        <taxon>Fabales</taxon>
        <taxon>Fabaceae</taxon>
        <taxon>Papilionoideae</taxon>
        <taxon>50 kb inversion clade</taxon>
        <taxon>NPAAA clade</taxon>
        <taxon>indigoferoid/millettioid clade</taxon>
        <taxon>Phaseoleae</taxon>
        <taxon>Mucuna</taxon>
    </lineage>
</organism>
<dbReference type="SUPFAM" id="SSF56672">
    <property type="entry name" value="DNA/RNA polymerases"/>
    <property type="match status" value="1"/>
</dbReference>
<dbReference type="InterPro" id="IPR036397">
    <property type="entry name" value="RNaseH_sf"/>
</dbReference>